<evidence type="ECO:0000256" key="1">
    <source>
        <dbReference type="SAM" id="MobiDB-lite"/>
    </source>
</evidence>
<comment type="caution">
    <text evidence="2">The sequence shown here is derived from an EMBL/GenBank/DDBJ whole genome shotgun (WGS) entry which is preliminary data.</text>
</comment>
<dbReference type="AlphaFoldDB" id="A0A5M9N4T9"/>
<dbReference type="RefSeq" id="XP_033431614.1">
    <property type="nucleotide sequence ID" value="XM_033565857.1"/>
</dbReference>
<proteinExistence type="predicted"/>
<evidence type="ECO:0008006" key="4">
    <source>
        <dbReference type="Google" id="ProtNLM"/>
    </source>
</evidence>
<name>A0A5M9N4T9_9EURO</name>
<dbReference type="OrthoDB" id="63113at2759"/>
<protein>
    <recommendedName>
        <fullName evidence="4">Prenylated Rab acceptor 1</fullName>
    </recommendedName>
</protein>
<organism evidence="2 3">
    <name type="scientific">Aspergillus tanneri</name>
    <dbReference type="NCBI Taxonomy" id="1220188"/>
    <lineage>
        <taxon>Eukaryota</taxon>
        <taxon>Fungi</taxon>
        <taxon>Dikarya</taxon>
        <taxon>Ascomycota</taxon>
        <taxon>Pezizomycotina</taxon>
        <taxon>Eurotiomycetes</taxon>
        <taxon>Eurotiomycetidae</taxon>
        <taxon>Eurotiales</taxon>
        <taxon>Aspergillaceae</taxon>
        <taxon>Aspergillus</taxon>
        <taxon>Aspergillus subgen. Circumdati</taxon>
    </lineage>
</organism>
<sequence length="390" mass="43164">MPRWGRPPGAQLGRQTRRRAAPWVDDDARIEEIDSEDEYILRNDRALYTRLFAGMDMDGGSQLRRRMVGYSDYGDEPESADGMDYDIYDDADSTVAYAVQLAMKHKEDWLVDKALERIRRAQVMGQKNVRLSKPELEALERKRMHADGGSLERKSPASKASENGRLKAGDGSPTGGVARTGTRRSVSSAGQGRQMAPYNIADGSDGYDTWARASGSPSSQRTQSSRSPQSNTSPTQSPHKADRHSTIPYFRSQASSPLKSTAFQRPLPDDPHWVPTYQLPYPRDPPPYSLRSPVDPRGTSSRLGAAQYMSNYGERHPGSGRGSFASWLTAAGSANEDPLDEQDDEDDKESSSDGSSDELQMVDVVERKIPASPSARVATGKGNRRRRRRP</sequence>
<gene>
    <name evidence="2" type="ORF">ATNIH1004_001157</name>
</gene>
<evidence type="ECO:0000313" key="3">
    <source>
        <dbReference type="Proteomes" id="UP000324241"/>
    </source>
</evidence>
<dbReference type="GeneID" id="54323859"/>
<accession>A0A5M9N4T9</accession>
<feature type="compositionally biased region" description="Low complexity" evidence="1">
    <location>
        <begin position="216"/>
        <end position="238"/>
    </location>
</feature>
<evidence type="ECO:0000313" key="2">
    <source>
        <dbReference type="EMBL" id="KAA8652253.1"/>
    </source>
</evidence>
<feature type="compositionally biased region" description="Polar residues" evidence="1">
    <location>
        <begin position="252"/>
        <end position="263"/>
    </location>
</feature>
<reference evidence="2 3" key="1">
    <citation type="submission" date="2019-08" db="EMBL/GenBank/DDBJ databases">
        <title>The genome sequence of a newly discovered highly antifungal drug resistant Aspergillus species, Aspergillus tanneri NIH 1004.</title>
        <authorList>
            <person name="Mounaud S."/>
            <person name="Singh I."/>
            <person name="Joardar V."/>
            <person name="Pakala S."/>
            <person name="Pakala S."/>
            <person name="Venepally P."/>
            <person name="Chung J.K."/>
            <person name="Losada L."/>
            <person name="Nierman W.C."/>
        </authorList>
    </citation>
    <scope>NUCLEOTIDE SEQUENCE [LARGE SCALE GENOMIC DNA]</scope>
    <source>
        <strain evidence="2 3">NIH1004</strain>
    </source>
</reference>
<feature type="compositionally biased region" description="Acidic residues" evidence="1">
    <location>
        <begin position="337"/>
        <end position="348"/>
    </location>
</feature>
<feature type="region of interest" description="Disordered" evidence="1">
    <location>
        <begin position="134"/>
        <end position="390"/>
    </location>
</feature>
<dbReference type="Proteomes" id="UP000324241">
    <property type="component" value="Unassembled WGS sequence"/>
</dbReference>
<dbReference type="EMBL" id="QUQM01000002">
    <property type="protein sequence ID" value="KAA8652253.1"/>
    <property type="molecule type" value="Genomic_DNA"/>
</dbReference>
<dbReference type="VEuPathDB" id="FungiDB:EYZ11_002316"/>